<dbReference type="GO" id="GO:0003677">
    <property type="term" value="F:DNA binding"/>
    <property type="evidence" value="ECO:0007669"/>
    <property type="project" value="UniProtKB-KW"/>
</dbReference>
<dbReference type="EMBL" id="JACWUN010000011">
    <property type="protein sequence ID" value="MBD1401038.1"/>
    <property type="molecule type" value="Genomic_DNA"/>
</dbReference>
<evidence type="ECO:0000313" key="2">
    <source>
        <dbReference type="EMBL" id="MBD1401038.1"/>
    </source>
</evidence>
<dbReference type="InterPro" id="IPR005175">
    <property type="entry name" value="PPC_dom"/>
</dbReference>
<organism evidence="2 3">
    <name type="scientific">Pelovirga terrestris</name>
    <dbReference type="NCBI Taxonomy" id="2771352"/>
    <lineage>
        <taxon>Bacteria</taxon>
        <taxon>Pseudomonadati</taxon>
        <taxon>Thermodesulfobacteriota</taxon>
        <taxon>Desulfuromonadia</taxon>
        <taxon>Geobacterales</taxon>
        <taxon>Geobacteraceae</taxon>
        <taxon>Pelovirga</taxon>
    </lineage>
</organism>
<name>A0A8J6UH79_9BACT</name>
<comment type="caution">
    <text evidence="2">The sequence shown here is derived from an EMBL/GenBank/DDBJ whole genome shotgun (WGS) entry which is preliminary data.</text>
</comment>
<evidence type="ECO:0000313" key="3">
    <source>
        <dbReference type="Proteomes" id="UP000632828"/>
    </source>
</evidence>
<dbReference type="SUPFAM" id="SSF117856">
    <property type="entry name" value="AF0104/ALDC/Ptd012-like"/>
    <property type="match status" value="1"/>
</dbReference>
<gene>
    <name evidence="2" type="ORF">ICT70_10165</name>
</gene>
<evidence type="ECO:0000259" key="1">
    <source>
        <dbReference type="PROSITE" id="PS51742"/>
    </source>
</evidence>
<dbReference type="RefSeq" id="WP_191156216.1">
    <property type="nucleotide sequence ID" value="NZ_JACWUN010000011.1"/>
</dbReference>
<dbReference type="Proteomes" id="UP000632828">
    <property type="component" value="Unassembled WGS sequence"/>
</dbReference>
<dbReference type="CDD" id="cd11378">
    <property type="entry name" value="DUF296"/>
    <property type="match status" value="1"/>
</dbReference>
<reference evidence="2" key="1">
    <citation type="submission" date="2020-09" db="EMBL/GenBank/DDBJ databases">
        <title>Pelobacter alkaliphilus sp. nov., a novel anaerobic arsenate-reducing bacterium from terrestrial mud volcano.</title>
        <authorList>
            <person name="Khomyakova M.A."/>
            <person name="Merkel A.Y."/>
            <person name="Slobodkin A.I."/>
        </authorList>
    </citation>
    <scope>NUCLEOTIDE SEQUENCE</scope>
    <source>
        <strain evidence="2">M08fum</strain>
    </source>
</reference>
<dbReference type="PANTHER" id="PTHR34988:SF1">
    <property type="entry name" value="DNA-BINDING PROTEIN"/>
    <property type="match status" value="1"/>
</dbReference>
<dbReference type="AlphaFoldDB" id="A0A8J6UH79"/>
<proteinExistence type="predicted"/>
<dbReference type="Gene3D" id="3.30.1330.80">
    <property type="entry name" value="Hypothetical protein, similar to alpha- acetolactate decarboxylase, domain 2"/>
    <property type="match status" value="1"/>
</dbReference>
<accession>A0A8J6UH79</accession>
<feature type="domain" description="PPC" evidence="1">
    <location>
        <begin position="9"/>
        <end position="154"/>
    </location>
</feature>
<keyword evidence="2" id="KW-0238">DNA-binding</keyword>
<sequence length="156" mass="16776">MNGLHYRQWQPGRNFLIKIEPGESLRTCLNQFALDAGIHHAVIVSAVGSVCKAEFRGIKSGAKRPISEPRMSRHHLEGPLELIGLEGNLIAESSGSVDIHLHILLGKSSGEVAGGHLFDAEVFAGCEIALCEMQVTGVARYASKSSGTPAIYIEED</sequence>
<dbReference type="PROSITE" id="PS51742">
    <property type="entry name" value="PPC"/>
    <property type="match status" value="1"/>
</dbReference>
<protein>
    <submittedName>
        <fullName evidence="2">DNA-binding protein</fullName>
    </submittedName>
</protein>
<keyword evidence="3" id="KW-1185">Reference proteome</keyword>
<dbReference type="Pfam" id="PF03479">
    <property type="entry name" value="PCC"/>
    <property type="match status" value="1"/>
</dbReference>
<dbReference type="PANTHER" id="PTHR34988">
    <property type="entry name" value="PROTEIN, PUTATIVE-RELATED"/>
    <property type="match status" value="1"/>
</dbReference>